<keyword evidence="2" id="KW-1185">Reference proteome</keyword>
<dbReference type="AlphaFoldDB" id="A0A8J2JC41"/>
<gene>
    <name evidence="1" type="ORF">AFUS01_LOCUS3541</name>
</gene>
<evidence type="ECO:0000313" key="2">
    <source>
        <dbReference type="Proteomes" id="UP000708208"/>
    </source>
</evidence>
<reference evidence="1" key="1">
    <citation type="submission" date="2021-06" db="EMBL/GenBank/DDBJ databases">
        <authorList>
            <person name="Hodson N. C."/>
            <person name="Mongue J. A."/>
            <person name="Jaron S. K."/>
        </authorList>
    </citation>
    <scope>NUCLEOTIDE SEQUENCE</scope>
</reference>
<proteinExistence type="predicted"/>
<protein>
    <submittedName>
        <fullName evidence="1">Uncharacterized protein</fullName>
    </submittedName>
</protein>
<sequence>SLALKSPRLLMMKADWDAENIETALHDAQERLQQTGNRLKR</sequence>
<feature type="non-terminal residue" evidence="1">
    <location>
        <position position="1"/>
    </location>
</feature>
<dbReference type="Proteomes" id="UP000708208">
    <property type="component" value="Unassembled WGS sequence"/>
</dbReference>
<feature type="non-terminal residue" evidence="1">
    <location>
        <position position="41"/>
    </location>
</feature>
<comment type="caution">
    <text evidence="1">The sequence shown here is derived from an EMBL/GenBank/DDBJ whole genome shotgun (WGS) entry which is preliminary data.</text>
</comment>
<accession>A0A8J2JC41</accession>
<evidence type="ECO:0000313" key="1">
    <source>
        <dbReference type="EMBL" id="CAG7690779.1"/>
    </source>
</evidence>
<dbReference type="EMBL" id="CAJVCH010021411">
    <property type="protein sequence ID" value="CAG7690779.1"/>
    <property type="molecule type" value="Genomic_DNA"/>
</dbReference>
<name>A0A8J2JC41_9HEXA</name>
<organism evidence="1 2">
    <name type="scientific">Allacma fusca</name>
    <dbReference type="NCBI Taxonomy" id="39272"/>
    <lineage>
        <taxon>Eukaryota</taxon>
        <taxon>Metazoa</taxon>
        <taxon>Ecdysozoa</taxon>
        <taxon>Arthropoda</taxon>
        <taxon>Hexapoda</taxon>
        <taxon>Collembola</taxon>
        <taxon>Symphypleona</taxon>
        <taxon>Sminthuridae</taxon>
        <taxon>Allacma</taxon>
    </lineage>
</organism>
<dbReference type="OrthoDB" id="6484170at2759"/>